<dbReference type="EMBL" id="RJKE01000001">
    <property type="protein sequence ID" value="ROO90012.1"/>
    <property type="molecule type" value="Genomic_DNA"/>
</dbReference>
<proteinExistence type="predicted"/>
<protein>
    <recommendedName>
        <fullName evidence="3">DUF1269 domain-containing protein</fullName>
    </recommendedName>
</protein>
<dbReference type="InterPro" id="IPR046288">
    <property type="entry name" value="DUF6325"/>
</dbReference>
<evidence type="ECO:0000313" key="1">
    <source>
        <dbReference type="EMBL" id="ROO90012.1"/>
    </source>
</evidence>
<comment type="caution">
    <text evidence="1">The sequence shown here is derived from an EMBL/GenBank/DDBJ whole genome shotgun (WGS) entry which is preliminary data.</text>
</comment>
<gene>
    <name evidence="1" type="ORF">EDD29_7725</name>
</gene>
<name>A0A3N1D8Z9_9ACTN</name>
<evidence type="ECO:0008006" key="3">
    <source>
        <dbReference type="Google" id="ProtNLM"/>
    </source>
</evidence>
<evidence type="ECO:0000313" key="2">
    <source>
        <dbReference type="Proteomes" id="UP000272400"/>
    </source>
</evidence>
<dbReference type="Pfam" id="PF19850">
    <property type="entry name" value="DUF6325"/>
    <property type="match status" value="1"/>
</dbReference>
<accession>A0A3N1D8Z9</accession>
<dbReference type="Proteomes" id="UP000272400">
    <property type="component" value="Unassembled WGS sequence"/>
</dbReference>
<reference evidence="1 2" key="1">
    <citation type="submission" date="2018-11" db="EMBL/GenBank/DDBJ databases">
        <title>Sequencing the genomes of 1000 actinobacteria strains.</title>
        <authorList>
            <person name="Klenk H.-P."/>
        </authorList>
    </citation>
    <scope>NUCLEOTIDE SEQUENCE [LARGE SCALE GENOMIC DNA]</scope>
    <source>
        <strain evidence="1 2">DSM 44254</strain>
    </source>
</reference>
<dbReference type="OrthoDB" id="1779644at2"/>
<dbReference type="RefSeq" id="WP_123669025.1">
    <property type="nucleotide sequence ID" value="NZ_RJKE01000001.1"/>
</dbReference>
<sequence>MREELTAESMGPVDVAVILFRGSRFNGDVAPSLLELQESGTIRIIDLAFVSRAADGSVIATEVSESEFAARFGGLTTEQLDLLSDGDLDQVGAGLEPGDSALVVVWEHTWARRLSDAVRGSRGEVVSLERIPREVVATALAALSDA</sequence>
<organism evidence="1 2">
    <name type="scientific">Actinocorallia herbida</name>
    <dbReference type="NCBI Taxonomy" id="58109"/>
    <lineage>
        <taxon>Bacteria</taxon>
        <taxon>Bacillati</taxon>
        <taxon>Actinomycetota</taxon>
        <taxon>Actinomycetes</taxon>
        <taxon>Streptosporangiales</taxon>
        <taxon>Thermomonosporaceae</taxon>
        <taxon>Actinocorallia</taxon>
    </lineage>
</organism>
<dbReference type="AlphaFoldDB" id="A0A3N1D8Z9"/>
<keyword evidence="2" id="KW-1185">Reference proteome</keyword>